<dbReference type="Pfam" id="PF16286">
    <property type="entry name" value="DUF4932"/>
    <property type="match status" value="1"/>
</dbReference>
<gene>
    <name evidence="2" type="ORF">ACFSUS_27080</name>
</gene>
<feature type="signal peptide" evidence="1">
    <location>
        <begin position="1"/>
        <end position="18"/>
    </location>
</feature>
<evidence type="ECO:0000313" key="2">
    <source>
        <dbReference type="EMBL" id="MFD2574328.1"/>
    </source>
</evidence>
<sequence>MKALYLNLLLLIAQLAFAQKRVTVKINKNVEIFNALAVQNTTNWLKDTLTNPNFMATSVLMRRSYHHFQSAQNHPIFTPYKRLEDKIGTGVYLLSFYYTDVPNAQRKAPVSEVILRELHPNKDSAQYLVDSFMRQLNQFYRDVQFDKFVAENQYVYQKALTEASQNLPDASFIPVLEAYYGATKHGYHIILNPFFNTDWGMGWEIASKDGMDIYNITSPLSKPTIGEDQRIVSPGFNNAPEIRRLSVHEFGHSFVNPLANQTGYKTQIERFNNLYEPIEGQQQYRDWHTQFCEYVVRAGEVRIALAMNDPAAARATEVRDAKWRYLPHFVNQLTYYEQNRKRYPTFEAFFPDLIASLAKINK</sequence>
<keyword evidence="1" id="KW-0732">Signal</keyword>
<accession>A0ABW5MBG1</accession>
<name>A0ABW5MBG1_9BACT</name>
<feature type="chain" id="PRO_5045144007" evidence="1">
    <location>
        <begin position="19"/>
        <end position="362"/>
    </location>
</feature>
<comment type="caution">
    <text evidence="2">The sequence shown here is derived from an EMBL/GenBank/DDBJ whole genome shotgun (WGS) entry which is preliminary data.</text>
</comment>
<proteinExistence type="predicted"/>
<dbReference type="EMBL" id="JBHULN010000026">
    <property type="protein sequence ID" value="MFD2574328.1"/>
    <property type="molecule type" value="Genomic_DNA"/>
</dbReference>
<evidence type="ECO:0000313" key="3">
    <source>
        <dbReference type="Proteomes" id="UP001597469"/>
    </source>
</evidence>
<dbReference type="Proteomes" id="UP001597469">
    <property type="component" value="Unassembled WGS sequence"/>
</dbReference>
<evidence type="ECO:0000256" key="1">
    <source>
        <dbReference type="SAM" id="SignalP"/>
    </source>
</evidence>
<protein>
    <submittedName>
        <fullName evidence="2">DUF4932 domain-containing protein</fullName>
    </submittedName>
</protein>
<reference evidence="3" key="1">
    <citation type="journal article" date="2019" name="Int. J. Syst. Evol. Microbiol.">
        <title>The Global Catalogue of Microorganisms (GCM) 10K type strain sequencing project: providing services to taxonomists for standard genome sequencing and annotation.</title>
        <authorList>
            <consortium name="The Broad Institute Genomics Platform"/>
            <consortium name="The Broad Institute Genome Sequencing Center for Infectious Disease"/>
            <person name="Wu L."/>
            <person name="Ma J."/>
        </authorList>
    </citation>
    <scope>NUCLEOTIDE SEQUENCE [LARGE SCALE GENOMIC DNA]</scope>
    <source>
        <strain evidence="3">KCTC 42805</strain>
    </source>
</reference>
<dbReference type="RefSeq" id="WP_381527914.1">
    <property type="nucleotide sequence ID" value="NZ_JBHULN010000026.1"/>
</dbReference>
<keyword evidence="3" id="KW-1185">Reference proteome</keyword>
<dbReference type="InterPro" id="IPR032560">
    <property type="entry name" value="DUF4932"/>
</dbReference>
<organism evidence="2 3">
    <name type="scientific">Spirosoma soli</name>
    <dbReference type="NCBI Taxonomy" id="1770529"/>
    <lineage>
        <taxon>Bacteria</taxon>
        <taxon>Pseudomonadati</taxon>
        <taxon>Bacteroidota</taxon>
        <taxon>Cytophagia</taxon>
        <taxon>Cytophagales</taxon>
        <taxon>Cytophagaceae</taxon>
        <taxon>Spirosoma</taxon>
    </lineage>
</organism>